<accession>A0A8S5V0E1</accession>
<reference evidence="1" key="1">
    <citation type="journal article" date="2021" name="Proc. Natl. Acad. Sci. U.S.A.">
        <title>A Catalog of Tens of Thousands of Viruses from Human Metagenomes Reveals Hidden Associations with Chronic Diseases.</title>
        <authorList>
            <person name="Tisza M.J."/>
            <person name="Buck C.B."/>
        </authorList>
    </citation>
    <scope>NUCLEOTIDE SEQUENCE</scope>
    <source>
        <strain evidence="1">CtJDl18</strain>
    </source>
</reference>
<proteinExistence type="predicted"/>
<organism evidence="1">
    <name type="scientific">Podoviridae sp. ctJDl18</name>
    <dbReference type="NCBI Taxonomy" id="2825242"/>
    <lineage>
        <taxon>Viruses</taxon>
        <taxon>Duplodnaviria</taxon>
        <taxon>Heunggongvirae</taxon>
        <taxon>Uroviricota</taxon>
        <taxon>Caudoviricetes</taxon>
    </lineage>
</organism>
<evidence type="ECO:0000313" key="1">
    <source>
        <dbReference type="EMBL" id="DAG00216.1"/>
    </source>
</evidence>
<sequence>MQQSIRYKGLSLTPDEMAVENGALSLCGNLELHDGALRPAIVSGTPLSQPLTVNGEVAKILYVHETGSYHHLIAIASSSIYWFMQDGTLGSSTPIKSFDYESTVLSIDSIGNTLIIVATDGIHYAMWESNGQSSSDYSYKGQKPPFLELSFFFDPSNKPEDYELGGINAKGSKEGFYDAFQQTTYSCGDVFNKVNGDSFTSGDQVANIKDDKQSDITQSIYALVNRTNNLIAKQGRFYASFFIRYCYRMFDGSMIMHSSPVFIPIQVPNSYSVYSANIGFPSENYKNLTVTGAEVGWEDSATFNRKDAKGNVIEASISKCTFMYLPHNVALSYALQGDIDELKRWKDIIKSIDIFITPPVTNVDTSAKISVLEMCQPNYVLNGANIEDYHWTSNKGKSYGMVSVRFPKKSDDDYNNQLSSAGNGDSSESNEQNISAFYKICSLPIDNLTKVANKELPVDKAAVYQVSLQEQMQDDYKTHNFLTAKGSYVYNHRLNLFGVQEHLMSGFSRKVMFPKGNYLRSAGNFYSHLIIKKIVTELHTTSGTKYVENVLEEDVIDRIEPFMLANLVKFYPDSRAKKMVFFCSTVDASADVIYAFPLKECEELNGAMHMGNFTEEITPYIVTSYDYSVDDVVDMSNKIYTSESDNAFYFPLNGINTVGIGTIQGIASTTRALSQGQFGQFPLMAFSTDGIWAMEVSSQGTYSSIHPISREVCSNPKSITQLDQSVLFATNRSLSRIAESQVASMSDVLDGPGFNIVGNLGKFLNFFNDAEGDDAATKTIKTQMRQLIDFTSSPIDFFQRCQVIYDYKNSRIFCLNVSQLSKEASADTVALCYSIKDEAWSTFLIKNVLTALNSYPHPYIQYRDGSVIVLDSGYDYEDETEYHGIIVTRTLKFDEENAPDAITGYIHSLTSGTVPVMWLYGSNDNQNWHYLGRLGGMKSNYMSSHSYRFFRIALYLKMKSMNQYFATRLEVIRRFNKF</sequence>
<dbReference type="EMBL" id="BK016178">
    <property type="protein sequence ID" value="DAG00216.1"/>
    <property type="molecule type" value="Genomic_DNA"/>
</dbReference>
<protein>
    <submittedName>
        <fullName evidence="1">Uncharacterized protein</fullName>
    </submittedName>
</protein>
<name>A0A8S5V0E1_9CAUD</name>